<feature type="region of interest" description="Disordered" evidence="1">
    <location>
        <begin position="1847"/>
        <end position="1918"/>
    </location>
</feature>
<dbReference type="SUPFAM" id="SSF55486">
    <property type="entry name" value="Metalloproteases ('zincins'), catalytic domain"/>
    <property type="match status" value="2"/>
</dbReference>
<dbReference type="VEuPathDB" id="VectorBase:HLOH_045911"/>
<proteinExistence type="predicted"/>
<protein>
    <submittedName>
        <fullName evidence="2">Uncharacterized protein</fullName>
    </submittedName>
</protein>
<feature type="region of interest" description="Disordered" evidence="1">
    <location>
        <begin position="355"/>
        <end position="384"/>
    </location>
</feature>
<name>A0A9J6GL99_HAELO</name>
<feature type="compositionally biased region" description="Basic and acidic residues" evidence="1">
    <location>
        <begin position="1214"/>
        <end position="1241"/>
    </location>
</feature>
<evidence type="ECO:0000313" key="3">
    <source>
        <dbReference type="Proteomes" id="UP000821853"/>
    </source>
</evidence>
<dbReference type="PANTHER" id="PTHR11733">
    <property type="entry name" value="ZINC METALLOPROTEASE FAMILY M13 NEPRILYSIN-RELATED"/>
    <property type="match status" value="1"/>
</dbReference>
<dbReference type="GO" id="GO:0004222">
    <property type="term" value="F:metalloendopeptidase activity"/>
    <property type="evidence" value="ECO:0007669"/>
    <property type="project" value="InterPro"/>
</dbReference>
<dbReference type="EMBL" id="JABSTR010000007">
    <property type="protein sequence ID" value="KAH9376042.1"/>
    <property type="molecule type" value="Genomic_DNA"/>
</dbReference>
<comment type="caution">
    <text evidence="2">The sequence shown here is derived from an EMBL/GenBank/DDBJ whole genome shotgun (WGS) entry which is preliminary data.</text>
</comment>
<dbReference type="GO" id="GO:0005886">
    <property type="term" value="C:plasma membrane"/>
    <property type="evidence" value="ECO:0007669"/>
    <property type="project" value="TreeGrafter"/>
</dbReference>
<dbReference type="InterPro" id="IPR000718">
    <property type="entry name" value="Peptidase_M13"/>
</dbReference>
<keyword evidence="3" id="KW-1185">Reference proteome</keyword>
<dbReference type="PANTHER" id="PTHR11733:SF241">
    <property type="entry name" value="GH26575P-RELATED"/>
    <property type="match status" value="1"/>
</dbReference>
<feature type="region of interest" description="Disordered" evidence="1">
    <location>
        <begin position="1524"/>
        <end position="1554"/>
    </location>
</feature>
<feature type="compositionally biased region" description="Polar residues" evidence="1">
    <location>
        <begin position="1847"/>
        <end position="1858"/>
    </location>
</feature>
<feature type="compositionally biased region" description="Polar residues" evidence="1">
    <location>
        <begin position="1365"/>
        <end position="1382"/>
    </location>
</feature>
<dbReference type="InterPro" id="IPR024079">
    <property type="entry name" value="MetalloPept_cat_dom_sf"/>
</dbReference>
<dbReference type="GO" id="GO:0016485">
    <property type="term" value="P:protein processing"/>
    <property type="evidence" value="ECO:0007669"/>
    <property type="project" value="TreeGrafter"/>
</dbReference>
<sequence>MRSPRCKTQHICTHQPFRSTFRQKNNEYVAEGPPKEPVLRLRSTLHLRRAPGRVRSLFQERQANINSASRVSREQLLETDGYGGTRTPLYRVSSSQFIPKLGPNIYANELWRATSYKDVHLKTSSDTCDVGGLSVDVDVSVSDDSQQQRRTKQRFDTNTLKTAKEEGRSKLESSSSKVSFRMIDRDGEAVLLSELSSSISENPLKDGTELQARSLELRPKGIRSQEDEPAVYSEPPSTICINRRHSRNNRESVRHVYRDRCIPRSQIRHYTRNTSLRDFGALVSGKRTRFVESACKFPTNVATAWKPQTVANQSHSRPWHRNPSRCVFVEVKQRPTERSNTGNVNVRARNRRLVRPGSPSHQRWRKHSNPTRDYQCHWMTPHPTTQLPLTRRQAATIVRRQRFENHSDASLSRPPLPVQSPFGQCTIRPPLYFEAMAMFNEPTLLDSCSWRPSLSQGSRPAQFVEGLSASKTADATAAEPDFPQQASPRQENNDTNEKPELSRFFQASLDAVNYQQSLASLKVIVPEAAGVAPSFLPTLSSGSSPSGHVKQPEPVGVQMTSTDLHLPGAELSWLTLSHHTEPVTAVDVHPTTALQQNDVTMPGIPFGRDFSSTYCSFTRQPGFLNDGEIEKHAAVAGSTDPIISTAENRLRREHVKTSFGRGVIVPLVIMACLSAVTAAGSTIRAWRQQVWEITENEDSAELPWLYSPHSNPGSATTVNRSCQSQLCRKHAEKLFGSLDANVHPCRNFYGHVCAPTSLNGTEEDQLAQQAALRVMSFLKDNNDAVGEVPMIVAARRLWHDCAQLGTIRRNDKAPLKALLNLTGLGAWPYKDNVTLPDVWKVAGNLQRLMALTPLVELKRLSNGTARLAPGNLAASDDAGDVLDAMRALHPNGLRFRELAADVAGFNRQLKSLSYRHLSSKSLERNDTEVLPRSYIEAVLIGLRLNISAVDIHQEPMIMPLVQFVHNSRPQTVLNMLGYRLVRHVDIFMPAAASDNRDHRCTRLILEDALTNDEAEYVRYAAVRDLLNFSSVRAVVAKVKDALEAKLSKQRWLDPRTRRSVRRHLREMKVLFLRLSAVELREPQSPLWPALQAARLGPRLCRCMLRLLLPSPTVHNVRAEVHWSPTVLTKLDHLRTCMRAQHSRQNKANQSGWGLEQEALAMVDNAALGPARDVFLAYLKNIIGKGPAALSTDEAARTSIEWDQADSSVLPKCEVTGRVRPNDDTEDKPAADKNDNLRESTGRRFTSGKGGKRRRITEDRTQDTETPNPPDVGFIHGALDALIVEFGSQGITKTPLLYFSPRPTSPKAPLLPRNAPPKMTQSSPLDVGGKHDRVSPTQTEIKRTAVRRWASATLQRPPSSDEAGNIISSTDETSDKQSSPYETSENKKDFARLLTACSALESVTTNLSNEARLFCESLSVLNSKRGGVMSSSVNVSGGTDDDAVNNLERRGKLTRKRSGHILRRKLKRSNKVKPMKKKWKIVNVKINESQSLSKMKKGNSNKAKKSLEVLLVPICKHNTISRKTREGAETNNIDDGETPLCERHDTMRSPRRKTQRLRTNLPFGSTLCQKNNEYVAERQPKEPVLRLRSTLHLRKAPGRLHSLVQDDPANMDRASRGSREQPLQTDDYGGTRTPLRASSSQSKPNVEPKICPNELWWAKAYKDSHLNTFSDASDVGGLCVDDVDVNVLNDSQHQRRTKQRFYSKISKTSNGEGRPKHESCCSKISFRKIDEDGEAVLLTELSSSISGNLLKDGTDIQARSHQLRPKLIRFQQDEPADYSIPPSASINRRHSRNSRESVRHCRDRCIPGSQIRHYTSNTSLGDFGTLVSGKRPRFVASARKFLANVATASKPHTVTNQRDSTPRQRNPPRSVFVDVKQRPTERTNTGNVNARDKSCCMVRPGSPSQQRSRKHSNSTRDFQHHLMTPHTIKPLPHTRRQAATIVRRRRFENHPYASFSRPPSPVQSPTGQCPIRPPVYFEAMAMFNEPTLLDSCSWRPSLPQGTLPAHFVEGLSASKTAEATAAEPDFPQQASPRSEKNDTNKKPELSRSFQASLNAAKQQQSLPSLKVIFPEAAGVPSSFLPTLSSASSCSEPFQQPDPVAVQMASSDLHLAGAELSRPTLSYHTESVTEFDANPTTGLQQNDVTAQGISFGCSSTHSSTHCSFTGQPGFQNERDIEKNAAEAGSMDPIICNAENRLRREHVKTSLARRVVLPLVVITACLSAVIAAGFAIRAWHHEPWEITENEEDSGEHPWFLSPHSNPEAATTANRSSCQSQLCWIHAGELFSSVDANVNPCRNFYGHVCAPNSVNGTREAQMDQQADLKVMSFLKDNSNNGDGEVPVVVSARHLWHACVKLNTVRWKDAAPLKALLNLTGLGAWPYKDNVSLPDVWKIAGNLQRLMALAPLVELKRLSNGTARLAPGNLDASDDAGDVLDAMRVLHPNGSRLHDLAEDVAGFNRHLKSLRFRHLSFKSLERNDTEVLPRSYLEAVLIGLRSNISTVEIQQEPLIMPLVQFAQDSRPQTVLNMLGYRLVRHVDLFMPAAADDTRSESSFLYERYQTSSKMKPASRRSERPSEALAMYQRLRESRFHTGLLQGAAYDGEGDHDCAYDNHKKSPLWPALQAARLGPRLCRCMLRLLLPSPRVHNVRADVHWSPMVHTKLDHLRACMRAQHSRQNKANQSGWGPELEVLAMADNAALGPARDVFHAYVENLVNKGPMALSTDEAARSSIEWDQVCKVDGLCKLLVSIATSDSPLLDEKGTPLSALMISRASGRLSRNCSNYTAIPS</sequence>
<organism evidence="2 3">
    <name type="scientific">Haemaphysalis longicornis</name>
    <name type="common">Bush tick</name>
    <dbReference type="NCBI Taxonomy" id="44386"/>
    <lineage>
        <taxon>Eukaryota</taxon>
        <taxon>Metazoa</taxon>
        <taxon>Ecdysozoa</taxon>
        <taxon>Arthropoda</taxon>
        <taxon>Chelicerata</taxon>
        <taxon>Arachnida</taxon>
        <taxon>Acari</taxon>
        <taxon>Parasitiformes</taxon>
        <taxon>Ixodida</taxon>
        <taxon>Ixodoidea</taxon>
        <taxon>Ixodidae</taxon>
        <taxon>Haemaphysalinae</taxon>
        <taxon>Haemaphysalis</taxon>
    </lineage>
</organism>
<dbReference type="InterPro" id="IPR042089">
    <property type="entry name" value="Peptidase_M13_dom_2"/>
</dbReference>
<accession>A0A9J6GL99</accession>
<feature type="region of interest" description="Disordered" evidence="1">
    <location>
        <begin position="1303"/>
        <end position="1386"/>
    </location>
</feature>
<feature type="region of interest" description="Disordered" evidence="1">
    <location>
        <begin position="1211"/>
        <end position="1272"/>
    </location>
</feature>
<reference evidence="2 3" key="1">
    <citation type="journal article" date="2020" name="Cell">
        <title>Large-Scale Comparative Analyses of Tick Genomes Elucidate Their Genetic Diversity and Vector Capacities.</title>
        <authorList>
            <consortium name="Tick Genome and Microbiome Consortium (TIGMIC)"/>
            <person name="Jia N."/>
            <person name="Wang J."/>
            <person name="Shi W."/>
            <person name="Du L."/>
            <person name="Sun Y."/>
            <person name="Zhan W."/>
            <person name="Jiang J.F."/>
            <person name="Wang Q."/>
            <person name="Zhang B."/>
            <person name="Ji P."/>
            <person name="Bell-Sakyi L."/>
            <person name="Cui X.M."/>
            <person name="Yuan T.T."/>
            <person name="Jiang B.G."/>
            <person name="Yang W.F."/>
            <person name="Lam T.T."/>
            <person name="Chang Q.C."/>
            <person name="Ding S.J."/>
            <person name="Wang X.J."/>
            <person name="Zhu J.G."/>
            <person name="Ruan X.D."/>
            <person name="Zhao L."/>
            <person name="Wei J.T."/>
            <person name="Ye R.Z."/>
            <person name="Que T.C."/>
            <person name="Du C.H."/>
            <person name="Zhou Y.H."/>
            <person name="Cheng J.X."/>
            <person name="Dai P.F."/>
            <person name="Guo W.B."/>
            <person name="Han X.H."/>
            <person name="Huang E.J."/>
            <person name="Li L.F."/>
            <person name="Wei W."/>
            <person name="Gao Y.C."/>
            <person name="Liu J.Z."/>
            <person name="Shao H.Z."/>
            <person name="Wang X."/>
            <person name="Wang C.C."/>
            <person name="Yang T.C."/>
            <person name="Huo Q.B."/>
            <person name="Li W."/>
            <person name="Chen H.Y."/>
            <person name="Chen S.E."/>
            <person name="Zhou L.G."/>
            <person name="Ni X.B."/>
            <person name="Tian J.H."/>
            <person name="Sheng Y."/>
            <person name="Liu T."/>
            <person name="Pan Y.S."/>
            <person name="Xia L.Y."/>
            <person name="Li J."/>
            <person name="Zhao F."/>
            <person name="Cao W.C."/>
        </authorList>
    </citation>
    <scope>NUCLEOTIDE SEQUENCE [LARGE SCALE GENOMIC DNA]</scope>
    <source>
        <strain evidence="2">HaeL-2018</strain>
    </source>
</reference>
<feature type="compositionally biased region" description="Basic and acidic residues" evidence="1">
    <location>
        <begin position="2032"/>
        <end position="2043"/>
    </location>
</feature>
<feature type="region of interest" description="Disordered" evidence="1">
    <location>
        <begin position="2017"/>
        <end position="2043"/>
    </location>
</feature>
<feature type="region of interest" description="Disordered" evidence="1">
    <location>
        <begin position="1770"/>
        <end position="1799"/>
    </location>
</feature>
<feature type="region of interest" description="Disordered" evidence="1">
    <location>
        <begin position="1595"/>
        <end position="1646"/>
    </location>
</feature>
<dbReference type="PROSITE" id="PS51885">
    <property type="entry name" value="NEPRILYSIN"/>
    <property type="match status" value="1"/>
</dbReference>
<dbReference type="Proteomes" id="UP000821853">
    <property type="component" value="Chromosome 5"/>
</dbReference>
<dbReference type="Gene3D" id="3.40.390.10">
    <property type="entry name" value="Collagenase (Catalytic Domain)"/>
    <property type="match status" value="2"/>
</dbReference>
<evidence type="ECO:0000313" key="2">
    <source>
        <dbReference type="EMBL" id="KAH9376042.1"/>
    </source>
</evidence>
<feature type="region of interest" description="Disordered" evidence="1">
    <location>
        <begin position="471"/>
        <end position="497"/>
    </location>
</feature>
<gene>
    <name evidence="2" type="ORF">HPB48_018172</name>
</gene>
<evidence type="ECO:0000256" key="1">
    <source>
        <dbReference type="SAM" id="MobiDB-lite"/>
    </source>
</evidence>
<dbReference type="Gene3D" id="1.10.1380.10">
    <property type="entry name" value="Neutral endopeptidase , domain2"/>
    <property type="match status" value="2"/>
</dbReference>